<reference evidence="1 2" key="1">
    <citation type="submission" date="2019-03" db="EMBL/GenBank/DDBJ databases">
        <title>New insights into Acidothiobacillus thiooxidans sulfur metabolism through coupled gene expression, solution geochemistry, microscopy and spectroscopy analyses.</title>
        <authorList>
            <person name="Camacho D."/>
            <person name="Frazao R."/>
            <person name="Fouillen A."/>
            <person name="Nanci A."/>
            <person name="Lang B.F."/>
            <person name="Apte S.C."/>
            <person name="Baron C."/>
            <person name="Warren L.A."/>
        </authorList>
    </citation>
    <scope>NUCLEOTIDE SEQUENCE [LARGE SCALE GENOMIC DNA]</scope>
    <source>
        <strain evidence="1 2">ATCC 19377</strain>
    </source>
</reference>
<dbReference type="EMBL" id="SZUV01000001">
    <property type="protein sequence ID" value="TQN50250.1"/>
    <property type="molecule type" value="Genomic_DNA"/>
</dbReference>
<gene>
    <name evidence="1" type="ORF">DLNHIDIE_00103</name>
</gene>
<accession>A0A543Q1U7</accession>
<dbReference type="RefSeq" id="WP_142086110.1">
    <property type="nucleotide sequence ID" value="NZ_SZUV01000001.1"/>
</dbReference>
<dbReference type="SUPFAM" id="SSF117987">
    <property type="entry name" value="CRISPR-associated protein"/>
    <property type="match status" value="1"/>
</dbReference>
<dbReference type="AlphaFoldDB" id="A0A543Q1U7"/>
<name>A0A543Q1U7_ACITH</name>
<evidence type="ECO:0000313" key="1">
    <source>
        <dbReference type="EMBL" id="TQN50250.1"/>
    </source>
</evidence>
<evidence type="ECO:0000313" key="2">
    <source>
        <dbReference type="Proteomes" id="UP000315403"/>
    </source>
</evidence>
<sequence length="180" mass="20178">MTHLYQETRIDFAPGDVPDLYAIHRRVLAVTDGDKSISYAPRGINRDGRMEVVLRALPGVSFPDELPVTEYLLAHGMTLNFQSGVRIVKQSDRGERMPTEAEALDKWLRLMENGGFQVESTRLEPSVIGFYHNRLSRFTRLPFWIVAGRLTVMDPQKAACTMVQGVGRGRGLGFGKLITS</sequence>
<dbReference type="Gene3D" id="3.30.70.1210">
    <property type="entry name" value="Crispr-associated protein, domain 2"/>
    <property type="match status" value="1"/>
</dbReference>
<proteinExistence type="predicted"/>
<organism evidence="1 2">
    <name type="scientific">Acidithiobacillus thiooxidans ATCC 19377</name>
    <dbReference type="NCBI Taxonomy" id="637390"/>
    <lineage>
        <taxon>Bacteria</taxon>
        <taxon>Pseudomonadati</taxon>
        <taxon>Pseudomonadota</taxon>
        <taxon>Acidithiobacillia</taxon>
        <taxon>Acidithiobacillales</taxon>
        <taxon>Acidithiobacillaceae</taxon>
        <taxon>Acidithiobacillus</taxon>
    </lineage>
</organism>
<dbReference type="Pfam" id="PF08798">
    <property type="entry name" value="CRISPR_assoc"/>
    <property type="match status" value="1"/>
</dbReference>
<protein>
    <recommendedName>
        <fullName evidence="3">Type I-E CRISPR-associated protein Cas6/Cse3/CasE</fullName>
    </recommendedName>
</protein>
<evidence type="ECO:0008006" key="3">
    <source>
        <dbReference type="Google" id="ProtNLM"/>
    </source>
</evidence>
<comment type="caution">
    <text evidence="1">The sequence shown here is derived from an EMBL/GenBank/DDBJ whole genome shotgun (WGS) entry which is preliminary data.</text>
</comment>
<dbReference type="Proteomes" id="UP000315403">
    <property type="component" value="Unassembled WGS sequence"/>
</dbReference>
<dbReference type="InterPro" id="IPR010179">
    <property type="entry name" value="CRISPR-assoc_prot_Cse3"/>
</dbReference>
<dbReference type="SMART" id="SM01101">
    <property type="entry name" value="CRISPR_assoc"/>
    <property type="match status" value="1"/>
</dbReference>